<comment type="similarity">
    <text evidence="1">Belongs to the CutA family.</text>
</comment>
<dbReference type="PANTHER" id="PTHR23419">
    <property type="entry name" value="DIVALENT CATION TOLERANCE CUTA-RELATED"/>
    <property type="match status" value="1"/>
</dbReference>
<dbReference type="InterPro" id="IPR015867">
    <property type="entry name" value="N-reg_PII/ATP_PRibTrfase_C"/>
</dbReference>
<reference evidence="2" key="1">
    <citation type="journal article" date="2020" name="Ecol. Evol.">
        <title>Genome structure and content of the rice root-knot nematode (Meloidogyne graminicola).</title>
        <authorList>
            <person name="Phan N.T."/>
            <person name="Danchin E.G.J."/>
            <person name="Klopp C."/>
            <person name="Perfus-Barbeoch L."/>
            <person name="Kozlowski D.K."/>
            <person name="Koutsovoulos G.D."/>
            <person name="Lopez-Roques C."/>
            <person name="Bouchez O."/>
            <person name="Zahm M."/>
            <person name="Besnard G."/>
            <person name="Bellafiore S."/>
        </authorList>
    </citation>
    <scope>NUCLEOTIDE SEQUENCE</scope>
    <source>
        <strain evidence="2">VN-18</strain>
    </source>
</reference>
<evidence type="ECO:0000256" key="1">
    <source>
        <dbReference type="ARBA" id="ARBA00010169"/>
    </source>
</evidence>
<dbReference type="EMBL" id="JABEBT010000094">
    <property type="protein sequence ID" value="KAF7632780.1"/>
    <property type="molecule type" value="Genomic_DNA"/>
</dbReference>
<evidence type="ECO:0000313" key="2">
    <source>
        <dbReference type="EMBL" id="KAF7632780.1"/>
    </source>
</evidence>
<keyword evidence="3" id="KW-1185">Reference proteome</keyword>
<protein>
    <recommendedName>
        <fullName evidence="4">Divalent-cation tolerance protein CutA</fullName>
    </recommendedName>
</protein>
<dbReference type="PANTHER" id="PTHR23419:SF8">
    <property type="entry name" value="FI09726P"/>
    <property type="match status" value="1"/>
</dbReference>
<dbReference type="Proteomes" id="UP000605970">
    <property type="component" value="Unassembled WGS sequence"/>
</dbReference>
<gene>
    <name evidence="2" type="ORF">Mgra_00007841</name>
</gene>
<dbReference type="InterPro" id="IPR004323">
    <property type="entry name" value="Ion_tolerance_CutA"/>
</dbReference>
<comment type="caution">
    <text evidence="2">The sequence shown here is derived from an EMBL/GenBank/DDBJ whole genome shotgun (WGS) entry which is preliminary data.</text>
</comment>
<dbReference type="AlphaFoldDB" id="A0A8S9ZHG0"/>
<evidence type="ECO:0008006" key="4">
    <source>
        <dbReference type="Google" id="ProtNLM"/>
    </source>
</evidence>
<accession>A0A8S9ZHG0</accession>
<dbReference type="GO" id="GO:0005507">
    <property type="term" value="F:copper ion binding"/>
    <property type="evidence" value="ECO:0007669"/>
    <property type="project" value="TreeGrafter"/>
</dbReference>
<proteinExistence type="inferred from homology"/>
<feature type="non-terminal residue" evidence="2">
    <location>
        <position position="99"/>
    </location>
</feature>
<organism evidence="2 3">
    <name type="scientific">Meloidogyne graminicola</name>
    <dbReference type="NCBI Taxonomy" id="189291"/>
    <lineage>
        <taxon>Eukaryota</taxon>
        <taxon>Metazoa</taxon>
        <taxon>Ecdysozoa</taxon>
        <taxon>Nematoda</taxon>
        <taxon>Chromadorea</taxon>
        <taxon>Rhabditida</taxon>
        <taxon>Tylenchina</taxon>
        <taxon>Tylenchomorpha</taxon>
        <taxon>Tylenchoidea</taxon>
        <taxon>Meloidogynidae</taxon>
        <taxon>Meloidogyninae</taxon>
        <taxon>Meloidogyne</taxon>
    </lineage>
</organism>
<sequence>SIEIGKNIAKEIVQKRLAACVNIIPQLTSIYEWKGKIEEENESMLIIKTVKDRLIELEDIVNKLHPYDIPEFIVLPIEKGSEAYLKWIHEQTNKEENYN</sequence>
<dbReference type="InterPro" id="IPR011322">
    <property type="entry name" value="N-reg_PII-like_a/b"/>
</dbReference>
<name>A0A8S9ZHG0_9BILA</name>
<dbReference type="OrthoDB" id="5957813at2759"/>
<dbReference type="SUPFAM" id="SSF54913">
    <property type="entry name" value="GlnB-like"/>
    <property type="match status" value="1"/>
</dbReference>
<dbReference type="Pfam" id="PF03091">
    <property type="entry name" value="CutA1"/>
    <property type="match status" value="1"/>
</dbReference>
<dbReference type="Gene3D" id="3.30.70.120">
    <property type="match status" value="1"/>
</dbReference>
<evidence type="ECO:0000313" key="3">
    <source>
        <dbReference type="Proteomes" id="UP000605970"/>
    </source>
</evidence>
<dbReference type="GO" id="GO:0010038">
    <property type="term" value="P:response to metal ion"/>
    <property type="evidence" value="ECO:0007669"/>
    <property type="project" value="InterPro"/>
</dbReference>